<dbReference type="SMART" id="SM00953">
    <property type="entry name" value="RES"/>
    <property type="match status" value="1"/>
</dbReference>
<organism evidence="2 3">
    <name type="scientific">Sphingomonas longa</name>
    <dbReference type="NCBI Taxonomy" id="2778730"/>
    <lineage>
        <taxon>Bacteria</taxon>
        <taxon>Pseudomonadati</taxon>
        <taxon>Pseudomonadota</taxon>
        <taxon>Alphaproteobacteria</taxon>
        <taxon>Sphingomonadales</taxon>
        <taxon>Sphingomonadaceae</taxon>
        <taxon>Sphingomonas</taxon>
    </lineage>
</organism>
<evidence type="ECO:0000259" key="1">
    <source>
        <dbReference type="SMART" id="SM00953"/>
    </source>
</evidence>
<name>A0ABS2DDM3_9SPHN</name>
<dbReference type="RefSeq" id="WP_204200283.1">
    <property type="nucleotide sequence ID" value="NZ_JAFEMC010000006.1"/>
</dbReference>
<feature type="domain" description="RES" evidence="1">
    <location>
        <begin position="68"/>
        <end position="199"/>
    </location>
</feature>
<evidence type="ECO:0000313" key="3">
    <source>
        <dbReference type="Proteomes" id="UP000763641"/>
    </source>
</evidence>
<evidence type="ECO:0000313" key="2">
    <source>
        <dbReference type="EMBL" id="MBM6578191.1"/>
    </source>
</evidence>
<dbReference type="Pfam" id="PF08808">
    <property type="entry name" value="RES"/>
    <property type="match status" value="1"/>
</dbReference>
<dbReference type="Proteomes" id="UP000763641">
    <property type="component" value="Unassembled WGS sequence"/>
</dbReference>
<dbReference type="InterPro" id="IPR014914">
    <property type="entry name" value="RES_dom"/>
</dbReference>
<sequence length="237" mass="25723">MSTRCVPASDIRPYKGRGIRIVEAQHRIATNRLAAEAVDQALLEALADEVKPPLPDAARHLPWLLASPFRYGLGRPSRFRAADVLPGIFYASEDIETAVTETAYWRLVAFARSPGFARPRTPTPMSAFSVAVDAPRSIDLTLADPDRWTHPSDYTRTQALAARARADDVAAIRAPSARRTGGVNLAVLDPAALKPPPRPHSSWAYLTTGDGLLATREMSDQAMRFTPAGFGLSPELA</sequence>
<dbReference type="EMBL" id="JAFEMC010000006">
    <property type="protein sequence ID" value="MBM6578191.1"/>
    <property type="molecule type" value="Genomic_DNA"/>
</dbReference>
<proteinExistence type="predicted"/>
<accession>A0ABS2DDM3</accession>
<reference evidence="2 3" key="1">
    <citation type="submission" date="2020-12" db="EMBL/GenBank/DDBJ databases">
        <title>Sphingomonas sp.</title>
        <authorList>
            <person name="Kim M.K."/>
        </authorList>
    </citation>
    <scope>NUCLEOTIDE SEQUENCE [LARGE SCALE GENOMIC DNA]</scope>
    <source>
        <strain evidence="2 3">BT552</strain>
    </source>
</reference>
<comment type="caution">
    <text evidence="2">The sequence shown here is derived from an EMBL/GenBank/DDBJ whole genome shotgun (WGS) entry which is preliminary data.</text>
</comment>
<protein>
    <submittedName>
        <fullName evidence="2">RES family NAD+ phosphorylase</fullName>
    </submittedName>
</protein>
<gene>
    <name evidence="2" type="ORF">ILT43_17550</name>
</gene>
<keyword evidence="3" id="KW-1185">Reference proteome</keyword>